<organism evidence="1 2">
    <name type="scientific">Edhazardia aedis (strain USNM 41457)</name>
    <name type="common">Microsporidian parasite</name>
    <dbReference type="NCBI Taxonomy" id="1003232"/>
    <lineage>
        <taxon>Eukaryota</taxon>
        <taxon>Fungi</taxon>
        <taxon>Fungi incertae sedis</taxon>
        <taxon>Microsporidia</taxon>
        <taxon>Edhazardia</taxon>
    </lineage>
</organism>
<keyword evidence="2" id="KW-1185">Reference proteome</keyword>
<evidence type="ECO:0000313" key="2">
    <source>
        <dbReference type="Proteomes" id="UP000003163"/>
    </source>
</evidence>
<reference evidence="2" key="2">
    <citation type="submission" date="2015-07" db="EMBL/GenBank/DDBJ databases">
        <title>Contrasting host-pathogen interactions and genome evolution in two generalist and specialist microsporidian pathogens of mosquitoes.</title>
        <authorList>
            <consortium name="The Broad Institute Genomics Platform"/>
            <consortium name="The Broad Institute Genome Sequencing Center for Infectious Disease"/>
            <person name="Cuomo C.A."/>
            <person name="Sanscrainte N.D."/>
            <person name="Goldberg J.M."/>
            <person name="Heiman D."/>
            <person name="Young S."/>
            <person name="Zeng Q."/>
            <person name="Becnel J.J."/>
            <person name="Birren B.W."/>
        </authorList>
    </citation>
    <scope>NUCLEOTIDE SEQUENCE [LARGE SCALE GENOMIC DNA]</scope>
    <source>
        <strain evidence="2">USNM 41457</strain>
    </source>
</reference>
<evidence type="ECO:0000313" key="1">
    <source>
        <dbReference type="EMBL" id="EJW04663.1"/>
    </source>
</evidence>
<dbReference type="VEuPathDB" id="MicrosporidiaDB:EDEG_01132"/>
<dbReference type="InParanoid" id="J8ZYD9"/>
<accession>J8ZYD9</accession>
<sequence length="126" mass="14177">MFDFFKTQTMPLETNFAMYSIRWLFRLNISPPKEAVGTTTTSKSILLYSRGTLTECSGLSTTFNNAVALATQKMAIFSTFSSFLHCTSRYVYSVTIRICSSYNRTGVFQLVMYGVSPLQKDHTFGG</sequence>
<reference evidence="1 2" key="1">
    <citation type="submission" date="2011-08" db="EMBL/GenBank/DDBJ databases">
        <authorList>
            <person name="Liu Z.J."/>
            <person name="Shi F.L."/>
            <person name="Lu J.Q."/>
            <person name="Li M."/>
            <person name="Wang Z.L."/>
        </authorList>
    </citation>
    <scope>NUCLEOTIDE SEQUENCE [LARGE SCALE GENOMIC DNA]</scope>
    <source>
        <strain evidence="1 2">USNM 41457</strain>
    </source>
</reference>
<gene>
    <name evidence="1" type="ORF">EDEG_01132</name>
</gene>
<dbReference type="EMBL" id="AFBI03000015">
    <property type="protein sequence ID" value="EJW04663.1"/>
    <property type="molecule type" value="Genomic_DNA"/>
</dbReference>
<comment type="caution">
    <text evidence="1">The sequence shown here is derived from an EMBL/GenBank/DDBJ whole genome shotgun (WGS) entry which is preliminary data.</text>
</comment>
<dbReference type="Proteomes" id="UP000003163">
    <property type="component" value="Unassembled WGS sequence"/>
</dbReference>
<proteinExistence type="predicted"/>
<dbReference type="AlphaFoldDB" id="J8ZYD9"/>
<name>J8ZYD9_EDHAE</name>
<dbReference type="HOGENOM" id="CLU_1981570_0_0_1"/>
<protein>
    <submittedName>
        <fullName evidence="1">Uncharacterized protein</fullName>
    </submittedName>
</protein>